<organism evidence="1 2">
    <name type="scientific">Violaceomyces palustris</name>
    <dbReference type="NCBI Taxonomy" id="1673888"/>
    <lineage>
        <taxon>Eukaryota</taxon>
        <taxon>Fungi</taxon>
        <taxon>Dikarya</taxon>
        <taxon>Basidiomycota</taxon>
        <taxon>Ustilaginomycotina</taxon>
        <taxon>Ustilaginomycetes</taxon>
        <taxon>Violaceomycetales</taxon>
        <taxon>Violaceomycetaceae</taxon>
        <taxon>Violaceomyces</taxon>
    </lineage>
</organism>
<gene>
    <name evidence="1" type="ORF">IE53DRAFT_376277</name>
</gene>
<protein>
    <submittedName>
        <fullName evidence="1">Alpha/beta-hydrolase</fullName>
    </submittedName>
</protein>
<accession>A0ACD0NMF0</accession>
<dbReference type="EMBL" id="KZ820614">
    <property type="protein sequence ID" value="PWN46955.1"/>
    <property type="molecule type" value="Genomic_DNA"/>
</dbReference>
<proteinExistence type="predicted"/>
<reference evidence="1 2" key="1">
    <citation type="journal article" date="2018" name="Mol. Biol. Evol.">
        <title>Broad Genomic Sampling Reveals a Smut Pathogenic Ancestry of the Fungal Clade Ustilaginomycotina.</title>
        <authorList>
            <person name="Kijpornyongpan T."/>
            <person name="Mondo S.J."/>
            <person name="Barry K."/>
            <person name="Sandor L."/>
            <person name="Lee J."/>
            <person name="Lipzen A."/>
            <person name="Pangilinan J."/>
            <person name="LaButti K."/>
            <person name="Hainaut M."/>
            <person name="Henrissat B."/>
            <person name="Grigoriev I.V."/>
            <person name="Spatafora J.W."/>
            <person name="Aime M.C."/>
        </authorList>
    </citation>
    <scope>NUCLEOTIDE SEQUENCE [LARGE SCALE GENOMIC DNA]</scope>
    <source>
        <strain evidence="1 2">SA 807</strain>
    </source>
</reference>
<dbReference type="Proteomes" id="UP000245626">
    <property type="component" value="Unassembled WGS sequence"/>
</dbReference>
<keyword evidence="2" id="KW-1185">Reference proteome</keyword>
<name>A0ACD0NMF0_9BASI</name>
<evidence type="ECO:0000313" key="2">
    <source>
        <dbReference type="Proteomes" id="UP000245626"/>
    </source>
</evidence>
<sequence>MKSFTTLLSLVSIAISAAKAAPTGPDPALTTSQATLDANIACPLEPNASYSNVKNPILLVPGTGSTGPVSWDHTWVPLSSQLGYQPCYISPPPYMLGDAQINAEYIVNAVRRLNQASGKKVPVMTWSQGGLTTQWALTFFPSLKGQVRQLVAFAPDYRGTIGAAALDLIGAASESVWQQTTLSHFTVALANAGGLKALVPTTNLYSTNDEVVQPESGGPLIESSYLDGASNVKVQDTCGPLFLLEHSQELFNQFTYVVASAALSSSTLKAEPSSYSAKDCSELPPAGLSPADTAYDITIIAQAALAITAGPKSKCEPPLKPYAKPYDPRPDFCTVVQAILNQ</sequence>
<evidence type="ECO:0000313" key="1">
    <source>
        <dbReference type="EMBL" id="PWN46955.1"/>
    </source>
</evidence>